<reference evidence="4 5" key="1">
    <citation type="submission" date="2019-08" db="EMBL/GenBank/DDBJ databases">
        <title>Flavobacterium alkalisoli sp. nov., isolated from rhizosphere soil of Suaeda salsa.</title>
        <authorList>
            <person name="Sun J.-Q."/>
            <person name="Xu L."/>
        </authorList>
    </citation>
    <scope>NUCLEOTIDE SEQUENCE [LARGE SCALE GENOMIC DNA]</scope>
    <source>
        <strain evidence="4 5">XS-5</strain>
    </source>
</reference>
<evidence type="ECO:0000313" key="4">
    <source>
        <dbReference type="EMBL" id="QEE49631.1"/>
    </source>
</evidence>
<dbReference type="Gene3D" id="1.10.150.130">
    <property type="match status" value="1"/>
</dbReference>
<dbReference type="SUPFAM" id="SSF56349">
    <property type="entry name" value="DNA breaking-rejoining enzymes"/>
    <property type="match status" value="1"/>
</dbReference>
<proteinExistence type="predicted"/>
<dbReference type="GO" id="GO:0015074">
    <property type="term" value="P:DNA integration"/>
    <property type="evidence" value="ECO:0007669"/>
    <property type="project" value="InterPro"/>
</dbReference>
<feature type="domain" description="Tyr recombinase" evidence="3">
    <location>
        <begin position="204"/>
        <end position="387"/>
    </location>
</feature>
<accession>A0A5B9FTS3</accession>
<dbReference type="KEGG" id="fak:FUA48_08555"/>
<sequence length="389" mass="45585">MPNFNHLLPRANSIVFVDYKPAELRINKDWLIIYYAKNPMTEKMERFRMRVPVLKNKSERTRHANRIVAEINKKLASGWSPWLETPGKSFKAFEEGCNRFLDNTEKEIGDGIKRPDTLRAYKSYLNMIKTYLQEKAIKITFAIEFNKDVAIGYLDWIYYERQNSPNTYNNHLQFLCTFGNFLIERGYIKENPTNEISKKRKQLKKRKVIDPHIKTLLSEKLPLFNFNYYALCMVTYYCMVRRTEITKLKVSDFNLTEDYITIPGTVSKNRKDEYVTIPKELKVILERHFEGAQYNNFAFSANDFKAGKHQLPPKRISDSWVQVRKHLGLGTQFQFYSLKDTGITDLFGLGISPLKIRDQARHYDLKITELYTPRSGGGDESLKNSGAKF</sequence>
<evidence type="ECO:0000259" key="3">
    <source>
        <dbReference type="PROSITE" id="PS51898"/>
    </source>
</evidence>
<dbReference type="CDD" id="cd00397">
    <property type="entry name" value="DNA_BRE_C"/>
    <property type="match status" value="1"/>
</dbReference>
<dbReference type="Pfam" id="PF13102">
    <property type="entry name" value="Phage_int_SAM_5"/>
    <property type="match status" value="1"/>
</dbReference>
<dbReference type="PANTHER" id="PTHR30349:SF94">
    <property type="entry name" value="INTEGRASE_RECOMBINASE HI_1414-RELATED"/>
    <property type="match status" value="1"/>
</dbReference>
<dbReference type="InterPro" id="IPR011010">
    <property type="entry name" value="DNA_brk_join_enz"/>
</dbReference>
<dbReference type="EMBL" id="CP042831">
    <property type="protein sequence ID" value="QEE49631.1"/>
    <property type="molecule type" value="Genomic_DNA"/>
</dbReference>
<keyword evidence="5" id="KW-1185">Reference proteome</keyword>
<evidence type="ECO:0000313" key="5">
    <source>
        <dbReference type="Proteomes" id="UP000321222"/>
    </source>
</evidence>
<keyword evidence="2" id="KW-0233">DNA recombination</keyword>
<dbReference type="InterPro" id="IPR010998">
    <property type="entry name" value="Integrase_recombinase_N"/>
</dbReference>
<evidence type="ECO:0000256" key="2">
    <source>
        <dbReference type="ARBA" id="ARBA00023172"/>
    </source>
</evidence>
<keyword evidence="1" id="KW-0238">DNA-binding</keyword>
<dbReference type="PANTHER" id="PTHR30349">
    <property type="entry name" value="PHAGE INTEGRASE-RELATED"/>
    <property type="match status" value="1"/>
</dbReference>
<name>A0A5B9FTS3_9FLAO</name>
<dbReference type="InterPro" id="IPR050090">
    <property type="entry name" value="Tyrosine_recombinase_XerCD"/>
</dbReference>
<dbReference type="InterPro" id="IPR013762">
    <property type="entry name" value="Integrase-like_cat_sf"/>
</dbReference>
<dbReference type="InterPro" id="IPR025269">
    <property type="entry name" value="SAM-like_dom"/>
</dbReference>
<dbReference type="GO" id="GO:0006310">
    <property type="term" value="P:DNA recombination"/>
    <property type="evidence" value="ECO:0007669"/>
    <property type="project" value="UniProtKB-KW"/>
</dbReference>
<evidence type="ECO:0000256" key="1">
    <source>
        <dbReference type="ARBA" id="ARBA00023125"/>
    </source>
</evidence>
<dbReference type="Proteomes" id="UP000321222">
    <property type="component" value="Chromosome"/>
</dbReference>
<dbReference type="PROSITE" id="PS51898">
    <property type="entry name" value="TYR_RECOMBINASE"/>
    <property type="match status" value="1"/>
</dbReference>
<dbReference type="OrthoDB" id="1004050at2"/>
<gene>
    <name evidence="4" type="ORF">FUA48_08555</name>
</gene>
<dbReference type="AlphaFoldDB" id="A0A5B9FTS3"/>
<dbReference type="InterPro" id="IPR002104">
    <property type="entry name" value="Integrase_catalytic"/>
</dbReference>
<dbReference type="Gene3D" id="1.10.443.10">
    <property type="entry name" value="Intergrase catalytic core"/>
    <property type="match status" value="1"/>
</dbReference>
<organism evidence="4 5">
    <name type="scientific">Flavobacterium alkalisoli</name>
    <dbReference type="NCBI Taxonomy" id="2602769"/>
    <lineage>
        <taxon>Bacteria</taxon>
        <taxon>Pseudomonadati</taxon>
        <taxon>Bacteroidota</taxon>
        <taxon>Flavobacteriia</taxon>
        <taxon>Flavobacteriales</taxon>
        <taxon>Flavobacteriaceae</taxon>
        <taxon>Flavobacterium</taxon>
    </lineage>
</organism>
<protein>
    <submittedName>
        <fullName evidence="4">Site-specific integrase</fullName>
    </submittedName>
</protein>
<dbReference type="GO" id="GO:0003677">
    <property type="term" value="F:DNA binding"/>
    <property type="evidence" value="ECO:0007669"/>
    <property type="project" value="UniProtKB-KW"/>
</dbReference>
<dbReference type="Pfam" id="PF00589">
    <property type="entry name" value="Phage_integrase"/>
    <property type="match status" value="1"/>
</dbReference>